<evidence type="ECO:0000313" key="1">
    <source>
        <dbReference type="EMBL" id="KAA1254737.1"/>
    </source>
</evidence>
<dbReference type="AlphaFoldDB" id="A0A5Q6PIQ1"/>
<evidence type="ECO:0000313" key="2">
    <source>
        <dbReference type="Proteomes" id="UP000323225"/>
    </source>
</evidence>
<gene>
    <name evidence="1" type="ORF">F0M16_10750</name>
</gene>
<accession>A0A5Q6PIQ1</accession>
<organism evidence="1 2">
    <name type="scientific">Vibrio cholerae</name>
    <dbReference type="NCBI Taxonomy" id="666"/>
    <lineage>
        <taxon>Bacteria</taxon>
        <taxon>Pseudomonadati</taxon>
        <taxon>Pseudomonadota</taxon>
        <taxon>Gammaproteobacteria</taxon>
        <taxon>Vibrionales</taxon>
        <taxon>Vibrionaceae</taxon>
        <taxon>Vibrio</taxon>
    </lineage>
</organism>
<dbReference type="Proteomes" id="UP000323225">
    <property type="component" value="Unassembled WGS sequence"/>
</dbReference>
<name>A0A5Q6PIQ1_VIBCL</name>
<proteinExistence type="predicted"/>
<reference evidence="1 2" key="1">
    <citation type="submission" date="2019-09" db="EMBL/GenBank/DDBJ databases">
        <authorList>
            <person name="Kritzky A."/>
            <person name="Schelkanova E.Y."/>
            <person name="Alkhova Z.V."/>
            <person name="Smirnova N.I."/>
        </authorList>
    </citation>
    <scope>NUCLEOTIDE SEQUENCE [LARGE SCALE GENOMIC DNA]</scope>
    <source>
        <strain evidence="1 2">M1526</strain>
    </source>
</reference>
<dbReference type="EMBL" id="VUAA01000010">
    <property type="protein sequence ID" value="KAA1254737.1"/>
    <property type="molecule type" value="Genomic_DNA"/>
</dbReference>
<protein>
    <submittedName>
        <fullName evidence="1">Uncharacterized protein</fullName>
    </submittedName>
</protein>
<comment type="caution">
    <text evidence="1">The sequence shown here is derived from an EMBL/GenBank/DDBJ whole genome shotgun (WGS) entry which is preliminary data.</text>
</comment>
<sequence length="119" mass="13217">MNAKTLAIILQSTVKNAVGVLQGVEAHQLKEFLILASKTKIKKNLATDQVKRTSLDDEVQINLTFIPGDKDKHLAMIAKVKNEIVKVHAVTLQELQKALLLVNEGISTTLVFTEYDNEH</sequence>